<keyword evidence="3" id="KW-0804">Transcription</keyword>
<evidence type="ECO:0000256" key="2">
    <source>
        <dbReference type="ARBA" id="ARBA00023125"/>
    </source>
</evidence>
<feature type="domain" description="HTH hxlR-type" evidence="4">
    <location>
        <begin position="12"/>
        <end position="109"/>
    </location>
</feature>
<dbReference type="RefSeq" id="WP_069108956.1">
    <property type="nucleotide sequence ID" value="NZ_FNUC01000004.1"/>
</dbReference>
<keyword evidence="6" id="KW-1185">Reference proteome</keyword>
<sequence length="172" mass="19261">MALGTDYGGQDCSLAKALELVGERWTPLILRDAFIGVRRYRDFLDHLDIPRAVLATRLQALVDAGVMTKERYQDAPPRDEYVLTAMGRDLWPALHLLSQWGERHLSEHGPRRVYTHLPCGSELRNGSCPTCGVVRPEDVEVRPGPGATQTRTDAVSVALREPHRLLEPLRTS</sequence>
<evidence type="ECO:0000313" key="6">
    <source>
        <dbReference type="Proteomes" id="UP000181980"/>
    </source>
</evidence>
<dbReference type="EMBL" id="FNUC01000004">
    <property type="protein sequence ID" value="SEF16169.1"/>
    <property type="molecule type" value="Genomic_DNA"/>
</dbReference>
<organism evidence="5 6">
    <name type="scientific">Jiangella alba</name>
    <dbReference type="NCBI Taxonomy" id="561176"/>
    <lineage>
        <taxon>Bacteria</taxon>
        <taxon>Bacillati</taxon>
        <taxon>Actinomycetota</taxon>
        <taxon>Actinomycetes</taxon>
        <taxon>Jiangellales</taxon>
        <taxon>Jiangellaceae</taxon>
        <taxon>Jiangella</taxon>
    </lineage>
</organism>
<dbReference type="OrthoDB" id="3526217at2"/>
<dbReference type="InterPro" id="IPR002577">
    <property type="entry name" value="HTH_HxlR"/>
</dbReference>
<name>A0A1H5PR25_9ACTN</name>
<dbReference type="GO" id="GO:0003677">
    <property type="term" value="F:DNA binding"/>
    <property type="evidence" value="ECO:0007669"/>
    <property type="project" value="UniProtKB-KW"/>
</dbReference>
<proteinExistence type="predicted"/>
<evidence type="ECO:0000259" key="4">
    <source>
        <dbReference type="PROSITE" id="PS51118"/>
    </source>
</evidence>
<dbReference type="PANTHER" id="PTHR33204">
    <property type="entry name" value="TRANSCRIPTIONAL REGULATOR, MARR FAMILY"/>
    <property type="match status" value="1"/>
</dbReference>
<dbReference type="PROSITE" id="PS51118">
    <property type="entry name" value="HTH_HXLR"/>
    <property type="match status" value="1"/>
</dbReference>
<dbReference type="SUPFAM" id="SSF46785">
    <property type="entry name" value="Winged helix' DNA-binding domain"/>
    <property type="match status" value="1"/>
</dbReference>
<dbReference type="Proteomes" id="UP000181980">
    <property type="component" value="Unassembled WGS sequence"/>
</dbReference>
<evidence type="ECO:0000313" key="5">
    <source>
        <dbReference type="EMBL" id="SEF16169.1"/>
    </source>
</evidence>
<reference evidence="6" key="1">
    <citation type="submission" date="2016-10" db="EMBL/GenBank/DDBJ databases">
        <authorList>
            <person name="Varghese N."/>
            <person name="Submissions S."/>
        </authorList>
    </citation>
    <scope>NUCLEOTIDE SEQUENCE [LARGE SCALE GENOMIC DNA]</scope>
    <source>
        <strain evidence="6">DSM 45237</strain>
    </source>
</reference>
<keyword evidence="1" id="KW-0805">Transcription regulation</keyword>
<dbReference type="InterPro" id="IPR036390">
    <property type="entry name" value="WH_DNA-bd_sf"/>
</dbReference>
<evidence type="ECO:0000256" key="1">
    <source>
        <dbReference type="ARBA" id="ARBA00023015"/>
    </source>
</evidence>
<dbReference type="Gene3D" id="1.10.10.10">
    <property type="entry name" value="Winged helix-like DNA-binding domain superfamily/Winged helix DNA-binding domain"/>
    <property type="match status" value="1"/>
</dbReference>
<keyword evidence="2 5" id="KW-0238">DNA-binding</keyword>
<dbReference type="STRING" id="561176.SAMN04488561_5262"/>
<dbReference type="InterPro" id="IPR036388">
    <property type="entry name" value="WH-like_DNA-bd_sf"/>
</dbReference>
<dbReference type="PANTHER" id="PTHR33204:SF18">
    <property type="entry name" value="TRANSCRIPTIONAL REGULATORY PROTEIN"/>
    <property type="match status" value="1"/>
</dbReference>
<dbReference type="Pfam" id="PF01638">
    <property type="entry name" value="HxlR"/>
    <property type="match status" value="1"/>
</dbReference>
<protein>
    <submittedName>
        <fullName evidence="5">DNA-binding transcriptional regulator, HxlR family</fullName>
    </submittedName>
</protein>
<evidence type="ECO:0000256" key="3">
    <source>
        <dbReference type="ARBA" id="ARBA00023163"/>
    </source>
</evidence>
<dbReference type="AlphaFoldDB" id="A0A1H5PR25"/>
<accession>A0A1H5PR25</accession>
<gene>
    <name evidence="5" type="ORF">SAMN04488561_5262</name>
</gene>